<evidence type="ECO:0000313" key="2">
    <source>
        <dbReference type="EMBL" id="KAF6803670.1"/>
    </source>
</evidence>
<dbReference type="Proteomes" id="UP000652219">
    <property type="component" value="Unassembled WGS sequence"/>
</dbReference>
<organism evidence="2 3">
    <name type="scientific">Colletotrichum sojae</name>
    <dbReference type="NCBI Taxonomy" id="2175907"/>
    <lineage>
        <taxon>Eukaryota</taxon>
        <taxon>Fungi</taxon>
        <taxon>Dikarya</taxon>
        <taxon>Ascomycota</taxon>
        <taxon>Pezizomycotina</taxon>
        <taxon>Sordariomycetes</taxon>
        <taxon>Hypocreomycetidae</taxon>
        <taxon>Glomerellales</taxon>
        <taxon>Glomerellaceae</taxon>
        <taxon>Colletotrichum</taxon>
        <taxon>Colletotrichum orchidearum species complex</taxon>
    </lineage>
</organism>
<reference evidence="2 3" key="1">
    <citation type="journal article" date="2020" name="Phytopathology">
        <title>Genome Sequence Resources of Colletotrichum truncatum, C. plurivorum, C. musicola, and C. sojae: Four Species Pathogenic to Soybean (Glycine max).</title>
        <authorList>
            <person name="Rogerio F."/>
            <person name="Boufleur T.R."/>
            <person name="Ciampi-Guillardi M."/>
            <person name="Sukno S.A."/>
            <person name="Thon M.R."/>
            <person name="Massola Junior N.S."/>
            <person name="Baroncelli R."/>
        </authorList>
    </citation>
    <scope>NUCLEOTIDE SEQUENCE [LARGE SCALE GENOMIC DNA]</scope>
    <source>
        <strain evidence="2 3">LFN0009</strain>
    </source>
</reference>
<keyword evidence="1" id="KW-0732">Signal</keyword>
<accession>A0A8H6J037</accession>
<protein>
    <submittedName>
        <fullName evidence="2">Uncharacterized protein</fullName>
    </submittedName>
</protein>
<proteinExistence type="predicted"/>
<evidence type="ECO:0000256" key="1">
    <source>
        <dbReference type="SAM" id="SignalP"/>
    </source>
</evidence>
<evidence type="ECO:0000313" key="3">
    <source>
        <dbReference type="Proteomes" id="UP000652219"/>
    </source>
</evidence>
<gene>
    <name evidence="2" type="ORF">CSOJ01_10746</name>
</gene>
<dbReference type="AlphaFoldDB" id="A0A8H6J037"/>
<dbReference type="EMBL" id="WIGN01000231">
    <property type="protein sequence ID" value="KAF6803670.1"/>
    <property type="molecule type" value="Genomic_DNA"/>
</dbReference>
<name>A0A8H6J037_9PEZI</name>
<dbReference type="PROSITE" id="PS51257">
    <property type="entry name" value="PROKAR_LIPOPROTEIN"/>
    <property type="match status" value="1"/>
</dbReference>
<feature type="chain" id="PRO_5034457438" evidence="1">
    <location>
        <begin position="24"/>
        <end position="114"/>
    </location>
</feature>
<comment type="caution">
    <text evidence="2">The sequence shown here is derived from an EMBL/GenBank/DDBJ whole genome shotgun (WGS) entry which is preliminary data.</text>
</comment>
<feature type="signal peptide" evidence="1">
    <location>
        <begin position="1"/>
        <end position="23"/>
    </location>
</feature>
<keyword evidence="3" id="KW-1185">Reference proteome</keyword>
<sequence>MQFRALITFLAVALLGLASTASAASSCKRNAQGGGIFWEIKIDEVEDLGATCHLLWQGLRRHAGCTVLQPNGCGTALLGRKLYMYFTTSLVCSRGNVESAFFHATSNIFGPVRC</sequence>